<proteinExistence type="predicted"/>
<reference evidence="3" key="1">
    <citation type="submission" date="2021-03" db="EMBL/GenBank/DDBJ databases">
        <authorList>
            <person name="Bekaert M."/>
        </authorList>
    </citation>
    <scope>NUCLEOTIDE SEQUENCE</scope>
</reference>
<dbReference type="EMBL" id="CAJPWZ010000321">
    <property type="protein sequence ID" value="CAG2190253.1"/>
    <property type="molecule type" value="Genomic_DNA"/>
</dbReference>
<keyword evidence="2" id="KW-0472">Membrane</keyword>
<feature type="transmembrane region" description="Helical" evidence="2">
    <location>
        <begin position="46"/>
        <end position="66"/>
    </location>
</feature>
<evidence type="ECO:0000256" key="2">
    <source>
        <dbReference type="SAM" id="Phobius"/>
    </source>
</evidence>
<dbReference type="AlphaFoldDB" id="A0A8S3Q794"/>
<protein>
    <submittedName>
        <fullName evidence="3">Uncharacterized protein</fullName>
    </submittedName>
</protein>
<keyword evidence="2" id="KW-1133">Transmembrane helix</keyword>
<feature type="region of interest" description="Disordered" evidence="1">
    <location>
        <begin position="197"/>
        <end position="217"/>
    </location>
</feature>
<evidence type="ECO:0000313" key="4">
    <source>
        <dbReference type="Proteomes" id="UP000683360"/>
    </source>
</evidence>
<comment type="caution">
    <text evidence="3">The sequence shown here is derived from an EMBL/GenBank/DDBJ whole genome shotgun (WGS) entry which is preliminary data.</text>
</comment>
<organism evidence="3 4">
    <name type="scientific">Mytilus edulis</name>
    <name type="common">Blue mussel</name>
    <dbReference type="NCBI Taxonomy" id="6550"/>
    <lineage>
        <taxon>Eukaryota</taxon>
        <taxon>Metazoa</taxon>
        <taxon>Spiralia</taxon>
        <taxon>Lophotrochozoa</taxon>
        <taxon>Mollusca</taxon>
        <taxon>Bivalvia</taxon>
        <taxon>Autobranchia</taxon>
        <taxon>Pteriomorphia</taxon>
        <taxon>Mytilida</taxon>
        <taxon>Mytiloidea</taxon>
        <taxon>Mytilidae</taxon>
        <taxon>Mytilinae</taxon>
        <taxon>Mytilus</taxon>
    </lineage>
</organism>
<accession>A0A8S3Q794</accession>
<name>A0A8S3Q794_MYTED</name>
<keyword evidence="2" id="KW-0812">Transmembrane</keyword>
<gene>
    <name evidence="3" type="ORF">MEDL_5561</name>
</gene>
<evidence type="ECO:0000313" key="3">
    <source>
        <dbReference type="EMBL" id="CAG2190253.1"/>
    </source>
</evidence>
<sequence>MTTITVPKEPEYRSCELSGEKTCNDGRCISKIDLCPEEQLMNQNTILIMIVVGIAVVIFLIVLYCFQQRQRNASRSRLRNQSKYVVKCCWFTQTRSRLRNQSKYCSNVPLILKNKVKIKKSESRSRHQSKYGSTFDSHKQGQGQDIKVSTVAPLILTNKVKGQDIKITLWIQKESLFEPPPAYNEAIDTRLYPPTPQMLRDRALRPPSEDQPPMTPPPNYDTALQILAKSHESVLGKPPLSLKFINNIVI</sequence>
<keyword evidence="4" id="KW-1185">Reference proteome</keyword>
<dbReference type="Proteomes" id="UP000683360">
    <property type="component" value="Unassembled WGS sequence"/>
</dbReference>
<feature type="compositionally biased region" description="Polar residues" evidence="1">
    <location>
        <begin position="130"/>
        <end position="141"/>
    </location>
</feature>
<evidence type="ECO:0000256" key="1">
    <source>
        <dbReference type="SAM" id="MobiDB-lite"/>
    </source>
</evidence>
<feature type="region of interest" description="Disordered" evidence="1">
    <location>
        <begin position="121"/>
        <end position="141"/>
    </location>
</feature>
<dbReference type="OrthoDB" id="6153493at2759"/>
<feature type="compositionally biased region" description="Basic and acidic residues" evidence="1">
    <location>
        <begin position="199"/>
        <end position="208"/>
    </location>
</feature>